<dbReference type="AlphaFoldDB" id="A0A974NCS3"/>
<evidence type="ECO:0000313" key="1">
    <source>
        <dbReference type="EMBL" id="QQP84301.1"/>
    </source>
</evidence>
<dbReference type="KEGG" id="eaz:JHT90_07625"/>
<keyword evidence="2" id="KW-1185">Reference proteome</keyword>
<name>A0A974NCS3_9GAMM</name>
<dbReference type="RefSeq" id="WP_201090199.1">
    <property type="nucleotide sequence ID" value="NZ_CP067393.1"/>
</dbReference>
<protein>
    <submittedName>
        <fullName evidence="1">Uncharacterized protein</fullName>
    </submittedName>
</protein>
<gene>
    <name evidence="1" type="ORF">JHT90_07625</name>
</gene>
<accession>A0A974NCS3</accession>
<dbReference type="EMBL" id="CP067393">
    <property type="protein sequence ID" value="QQP84301.1"/>
    <property type="molecule type" value="Genomic_DNA"/>
</dbReference>
<sequence length="279" mass="32095">MKCQSGLSCGYLTLSGHPKEIFIIRKQIAQREIDIKKLEVLVDEDPGYTSALNEAKESLLILERFEKNTFVSLRDKKFISILSQNEANPLLPIFKRIEIQMAIGKTPNTLADLFFIEHKRKKAQQTRMDNNKRLAGSELDKYIESELLAMVREGIEHAPIKAATLHKRLLLRGYVTGSLSTLSTPNRKEMIRDYQKRQLNQMDMDVNEIATLVNGRKANEAYRKQALRMRNERDEMAKKLELNTMAVLDIINAVDLTTPIKVEDLLSPFLIRELRKANK</sequence>
<organism evidence="1 2">
    <name type="scientific">Entomomonas asaccharolytica</name>
    <dbReference type="NCBI Taxonomy" id="2785331"/>
    <lineage>
        <taxon>Bacteria</taxon>
        <taxon>Pseudomonadati</taxon>
        <taxon>Pseudomonadota</taxon>
        <taxon>Gammaproteobacteria</taxon>
        <taxon>Pseudomonadales</taxon>
        <taxon>Pseudomonadaceae</taxon>
        <taxon>Entomomonas</taxon>
    </lineage>
</organism>
<proteinExistence type="predicted"/>
<dbReference type="Proteomes" id="UP000595278">
    <property type="component" value="Chromosome"/>
</dbReference>
<evidence type="ECO:0000313" key="2">
    <source>
        <dbReference type="Proteomes" id="UP000595278"/>
    </source>
</evidence>
<reference evidence="1 2" key="1">
    <citation type="submission" date="2021-01" db="EMBL/GenBank/DDBJ databases">
        <title>Entomomonas sp. F2A isolated from a house cricket (Acheta domesticus).</title>
        <authorList>
            <person name="Spergser J."/>
            <person name="Busse H.-J."/>
        </authorList>
    </citation>
    <scope>NUCLEOTIDE SEQUENCE [LARGE SCALE GENOMIC DNA]</scope>
    <source>
        <strain evidence="1 2">F2A</strain>
    </source>
</reference>